<dbReference type="InterPro" id="IPR039761">
    <property type="entry name" value="Bms1/Tsr1"/>
</dbReference>
<reference evidence="2" key="1">
    <citation type="submission" date="2016-06" db="UniProtKB">
        <authorList>
            <consortium name="WormBaseParasite"/>
        </authorList>
    </citation>
    <scope>IDENTIFICATION</scope>
</reference>
<dbReference type="AlphaFoldDB" id="A0A183DDK5"/>
<dbReference type="GO" id="GO:0003924">
    <property type="term" value="F:GTPase activity"/>
    <property type="evidence" value="ECO:0007669"/>
    <property type="project" value="TreeGrafter"/>
</dbReference>
<feature type="domain" description="AARP2CN" evidence="1">
    <location>
        <begin position="72"/>
        <end position="151"/>
    </location>
</feature>
<dbReference type="Pfam" id="PF08142">
    <property type="entry name" value="AARP2CN"/>
    <property type="match status" value="1"/>
</dbReference>
<sequence length="190" mass="21496">LWPSDGEIVQEEDILLSTLLAHGLPAAVHFVPGLSSTAVPKLKERVRKNATKLIRNRSFEVDKLLQCGSDSDGQLALLAISTMKKKHSFLQRTRPHLIAESAEKIETEGDVCTLKVSGYLRGPPLNVNSLVHVPWWGDFQMQQIIIEKDPHAIDVKKVLFFLSFFRRYSNPAYLCEIQKKHGNNLQDKLK</sequence>
<dbReference type="GO" id="GO:0000479">
    <property type="term" value="P:endonucleolytic cleavage of tricistronic rRNA transcript (SSU-rRNA, 5.8S rRNA, LSU-rRNA)"/>
    <property type="evidence" value="ECO:0007669"/>
    <property type="project" value="TreeGrafter"/>
</dbReference>
<organism evidence="2">
    <name type="scientific">Gongylonema pulchrum</name>
    <dbReference type="NCBI Taxonomy" id="637853"/>
    <lineage>
        <taxon>Eukaryota</taxon>
        <taxon>Metazoa</taxon>
        <taxon>Ecdysozoa</taxon>
        <taxon>Nematoda</taxon>
        <taxon>Chromadorea</taxon>
        <taxon>Rhabditida</taxon>
        <taxon>Spirurina</taxon>
        <taxon>Spiruromorpha</taxon>
        <taxon>Spiruroidea</taxon>
        <taxon>Gongylonematidae</taxon>
        <taxon>Gongylonema</taxon>
    </lineage>
</organism>
<dbReference type="GO" id="GO:0030688">
    <property type="term" value="C:preribosome, small subunit precursor"/>
    <property type="evidence" value="ECO:0007669"/>
    <property type="project" value="TreeGrafter"/>
</dbReference>
<dbReference type="WBParaSite" id="GPUH_0000680501-mRNA-1">
    <property type="protein sequence ID" value="GPUH_0000680501-mRNA-1"/>
    <property type="gene ID" value="GPUH_0000680501"/>
</dbReference>
<dbReference type="GO" id="GO:0034511">
    <property type="term" value="F:U3 snoRNA binding"/>
    <property type="evidence" value="ECO:0007669"/>
    <property type="project" value="TreeGrafter"/>
</dbReference>
<accession>A0A183DDK5</accession>
<dbReference type="GO" id="GO:0005634">
    <property type="term" value="C:nucleus"/>
    <property type="evidence" value="ECO:0007669"/>
    <property type="project" value="InterPro"/>
</dbReference>
<dbReference type="SMART" id="SM00785">
    <property type="entry name" value="AARP2CN"/>
    <property type="match status" value="1"/>
</dbReference>
<dbReference type="GO" id="GO:0005525">
    <property type="term" value="F:GTP binding"/>
    <property type="evidence" value="ECO:0007669"/>
    <property type="project" value="TreeGrafter"/>
</dbReference>
<dbReference type="GO" id="GO:0000462">
    <property type="term" value="P:maturation of SSU-rRNA from tricistronic rRNA transcript (SSU-rRNA, 5.8S rRNA, LSU-rRNA)"/>
    <property type="evidence" value="ECO:0007669"/>
    <property type="project" value="TreeGrafter"/>
</dbReference>
<proteinExistence type="predicted"/>
<evidence type="ECO:0000313" key="2">
    <source>
        <dbReference type="WBParaSite" id="GPUH_0000680501-mRNA-1"/>
    </source>
</evidence>
<dbReference type="PANTHER" id="PTHR12858">
    <property type="entry name" value="RIBOSOME BIOGENESIS PROTEIN"/>
    <property type="match status" value="1"/>
</dbReference>
<dbReference type="PANTHER" id="PTHR12858:SF1">
    <property type="entry name" value="PRE-RRNA-PROCESSING PROTEIN TSR1 HOMOLOG"/>
    <property type="match status" value="1"/>
</dbReference>
<evidence type="ECO:0000259" key="1">
    <source>
        <dbReference type="SMART" id="SM00785"/>
    </source>
</evidence>
<protein>
    <submittedName>
        <fullName evidence="2">AARP2CN domain-containing protein</fullName>
    </submittedName>
</protein>
<dbReference type="InterPro" id="IPR012948">
    <property type="entry name" value="AARP2CN"/>
</dbReference>
<name>A0A183DDK5_9BILA</name>